<evidence type="ECO:0000313" key="3">
    <source>
        <dbReference type="Proteomes" id="UP000316968"/>
    </source>
</evidence>
<gene>
    <name evidence="2" type="ORF">FFV09_04375</name>
</gene>
<evidence type="ECO:0000313" key="2">
    <source>
        <dbReference type="EMBL" id="QDH20160.1"/>
    </source>
</evidence>
<feature type="region of interest" description="Disordered" evidence="1">
    <location>
        <begin position="137"/>
        <end position="171"/>
    </location>
</feature>
<dbReference type="OrthoDB" id="7566033at2"/>
<reference evidence="2 3" key="1">
    <citation type="submission" date="2019-06" db="EMBL/GenBank/DDBJ databases">
        <title>Saccharibacillus brassicae sp. nov., an endophytic bacterium isolated from Chinese cabbage seeds (Brassica pekinensis).</title>
        <authorList>
            <person name="Jiang L."/>
            <person name="Lee J."/>
            <person name="Kim S.W."/>
        </authorList>
    </citation>
    <scope>NUCLEOTIDE SEQUENCE [LARGE SCALE GENOMIC DNA]</scope>
    <source>
        <strain evidence="3">KCTC 43072 / ATSA2</strain>
    </source>
</reference>
<dbReference type="EMBL" id="CP041217">
    <property type="protein sequence ID" value="QDH20160.1"/>
    <property type="molecule type" value="Genomic_DNA"/>
</dbReference>
<dbReference type="RefSeq" id="WP_141446546.1">
    <property type="nucleotide sequence ID" value="NZ_CP041217.1"/>
</dbReference>
<dbReference type="Proteomes" id="UP000316968">
    <property type="component" value="Chromosome"/>
</dbReference>
<organism evidence="2 3">
    <name type="scientific">Saccharibacillus brassicae</name>
    <dbReference type="NCBI Taxonomy" id="2583377"/>
    <lineage>
        <taxon>Bacteria</taxon>
        <taxon>Bacillati</taxon>
        <taxon>Bacillota</taxon>
        <taxon>Bacilli</taxon>
        <taxon>Bacillales</taxon>
        <taxon>Paenibacillaceae</taxon>
        <taxon>Saccharibacillus</taxon>
    </lineage>
</organism>
<dbReference type="Pfam" id="PF13826">
    <property type="entry name" value="Monooxy_af470-like"/>
    <property type="match status" value="1"/>
</dbReference>
<sequence length="171" mass="18788">MAKVIPGRQTARIEGPFVVFIIGTRVNKWYAVHKWLPVLRSMGPMIQELYSNKELGFLDASVSLTGRGVSLVQYWRSYDQLEQYARGGEHHLKAWKTFNRKLRAGNAVGIYHETYLVENGAHESIYVNMPPTGLGRASELHPVGAGGETSRQRAGLGGAGQGEPSADLPPS</sequence>
<dbReference type="InterPro" id="IPR025444">
    <property type="entry name" value="Monooxy_af470"/>
</dbReference>
<dbReference type="KEGG" id="saca:FFV09_04375"/>
<name>A0A4Y6UTW8_SACBS</name>
<accession>A0A4Y6UTW8</accession>
<protein>
    <submittedName>
        <fullName evidence="2">DUF4188 domain-containing protein</fullName>
    </submittedName>
</protein>
<evidence type="ECO:0000256" key="1">
    <source>
        <dbReference type="SAM" id="MobiDB-lite"/>
    </source>
</evidence>
<keyword evidence="3" id="KW-1185">Reference proteome</keyword>
<proteinExistence type="predicted"/>
<dbReference type="AlphaFoldDB" id="A0A4Y6UTW8"/>